<gene>
    <name evidence="1" type="ORF">FWILDA_LOCUS5542</name>
</gene>
<protein>
    <submittedName>
        <fullName evidence="1">16617_t:CDS:1</fullName>
    </submittedName>
</protein>
<comment type="caution">
    <text evidence="1">The sequence shown here is derived from an EMBL/GenBank/DDBJ whole genome shotgun (WGS) entry which is preliminary data.</text>
</comment>
<evidence type="ECO:0000313" key="2">
    <source>
        <dbReference type="Proteomes" id="UP001153678"/>
    </source>
</evidence>
<feature type="non-terminal residue" evidence="1">
    <location>
        <position position="69"/>
    </location>
</feature>
<dbReference type="AlphaFoldDB" id="A0A9W4WY61"/>
<keyword evidence="2" id="KW-1185">Reference proteome</keyword>
<dbReference type="Proteomes" id="UP001153678">
    <property type="component" value="Unassembled WGS sequence"/>
</dbReference>
<accession>A0A9W4WY61</accession>
<dbReference type="EMBL" id="CAMKVN010000931">
    <property type="protein sequence ID" value="CAI2172364.1"/>
    <property type="molecule type" value="Genomic_DNA"/>
</dbReference>
<proteinExistence type="predicted"/>
<sequence>MGILRQICYWSIELQINNFSGVVNSANQLIGHLFDYKKPYEFEYGTGFNSVENCLKIIEQSNNCIQEIA</sequence>
<reference evidence="1" key="1">
    <citation type="submission" date="2022-08" db="EMBL/GenBank/DDBJ databases">
        <authorList>
            <person name="Kallberg Y."/>
            <person name="Tangrot J."/>
            <person name="Rosling A."/>
        </authorList>
    </citation>
    <scope>NUCLEOTIDE SEQUENCE</scope>
    <source>
        <strain evidence="1">Wild A</strain>
    </source>
</reference>
<evidence type="ECO:0000313" key="1">
    <source>
        <dbReference type="EMBL" id="CAI2172364.1"/>
    </source>
</evidence>
<organism evidence="1 2">
    <name type="scientific">Funneliformis geosporum</name>
    <dbReference type="NCBI Taxonomy" id="1117311"/>
    <lineage>
        <taxon>Eukaryota</taxon>
        <taxon>Fungi</taxon>
        <taxon>Fungi incertae sedis</taxon>
        <taxon>Mucoromycota</taxon>
        <taxon>Glomeromycotina</taxon>
        <taxon>Glomeromycetes</taxon>
        <taxon>Glomerales</taxon>
        <taxon>Glomeraceae</taxon>
        <taxon>Funneliformis</taxon>
    </lineage>
</organism>
<name>A0A9W4WY61_9GLOM</name>